<sequence length="475" mass="50199">MKPILVRVLSSCVLACLVASGSASALTRREVIQIIRRGDSSYLYAAAAGGDAEKMKDALAKTTAVNGPGTGAGDAHGMSPLMVAAENGHAPVIRLLLKAKADPLLRAPRHSGMWPPQGWSARCFARSSGKSGAEKALVEAGASGDAECLDDADFLAAVRKKDAKRALLLARRSTGRIQQRVLQKALMLAIEQRSLPLIRAVDAAGFNPGHGGGFHVNLPVASGVDVSMRPDSRISISALTPTQKAMQERDEATVLALVRAGESPPLLMMLVRWRMNSVVLQQLKAGANPDVGEQDGNTPLIEAALDRNRVLVDALLAAGADVNLPGEVEVTPLMAALQGDKPVELSLVERLLEAKADVNKAGRYRTPLMEAVSRCLPRAVSLLLQKGARWDGPPGGGPGLYEEAVVPQVSCPDKVAVQVLRVLREGGVPFHSPGTPGLDWMRVRARESQMLGPELYAAGLSPEKEQPQPPPDAAP</sequence>
<evidence type="ECO:0000313" key="6">
    <source>
        <dbReference type="EMBL" id="AGC49045.1"/>
    </source>
</evidence>
<dbReference type="PANTHER" id="PTHR24171">
    <property type="entry name" value="ANKYRIN REPEAT DOMAIN-CONTAINING PROTEIN 39-RELATED"/>
    <property type="match status" value="1"/>
</dbReference>
<keyword evidence="1" id="KW-0677">Repeat</keyword>
<feature type="region of interest" description="Disordered" evidence="4">
    <location>
        <begin position="452"/>
        <end position="475"/>
    </location>
</feature>
<dbReference type="EMBL" id="CP004025">
    <property type="protein sequence ID" value="AGC49045.1"/>
    <property type="molecule type" value="Genomic_DNA"/>
</dbReference>
<evidence type="ECO:0000256" key="2">
    <source>
        <dbReference type="ARBA" id="ARBA00023043"/>
    </source>
</evidence>
<dbReference type="PRINTS" id="PR01415">
    <property type="entry name" value="ANKYRIN"/>
</dbReference>
<evidence type="ECO:0000256" key="1">
    <source>
        <dbReference type="ARBA" id="ARBA00022737"/>
    </source>
</evidence>
<gene>
    <name evidence="6" type="ordered locus">MYSTI_07773</name>
</gene>
<protein>
    <submittedName>
        <fullName evidence="6">Ankyrin</fullName>
    </submittedName>
</protein>
<dbReference type="PROSITE" id="PS50297">
    <property type="entry name" value="ANK_REP_REGION"/>
    <property type="match status" value="2"/>
</dbReference>
<name>L7UMD7_MYXSD</name>
<proteinExistence type="predicted"/>
<feature type="repeat" description="ANK" evidence="3">
    <location>
        <begin position="295"/>
        <end position="327"/>
    </location>
</feature>
<dbReference type="AlphaFoldDB" id="L7UMD7"/>
<dbReference type="InterPro" id="IPR002110">
    <property type="entry name" value="Ankyrin_rpt"/>
</dbReference>
<dbReference type="Pfam" id="PF12796">
    <property type="entry name" value="Ank_2"/>
    <property type="match status" value="1"/>
</dbReference>
<dbReference type="GO" id="GO:0004842">
    <property type="term" value="F:ubiquitin-protein transferase activity"/>
    <property type="evidence" value="ECO:0007669"/>
    <property type="project" value="TreeGrafter"/>
</dbReference>
<organism evidence="6 7">
    <name type="scientific">Myxococcus stipitatus (strain DSM 14675 / JCM 12634 / Mx s8)</name>
    <dbReference type="NCBI Taxonomy" id="1278073"/>
    <lineage>
        <taxon>Bacteria</taxon>
        <taxon>Pseudomonadati</taxon>
        <taxon>Myxococcota</taxon>
        <taxon>Myxococcia</taxon>
        <taxon>Myxococcales</taxon>
        <taxon>Cystobacterineae</taxon>
        <taxon>Myxococcaceae</taxon>
        <taxon>Myxococcus</taxon>
    </lineage>
</organism>
<dbReference type="OrthoDB" id="5384059at2"/>
<evidence type="ECO:0000313" key="7">
    <source>
        <dbReference type="Proteomes" id="UP000011131"/>
    </source>
</evidence>
<keyword evidence="5" id="KW-0732">Signal</keyword>
<keyword evidence="2 3" id="KW-0040">ANK repeat</keyword>
<dbReference type="eggNOG" id="COG0666">
    <property type="taxonomic scope" value="Bacteria"/>
</dbReference>
<evidence type="ECO:0000256" key="5">
    <source>
        <dbReference type="SAM" id="SignalP"/>
    </source>
</evidence>
<dbReference type="Gene3D" id="1.25.40.20">
    <property type="entry name" value="Ankyrin repeat-containing domain"/>
    <property type="match status" value="2"/>
</dbReference>
<dbReference type="KEGG" id="msd:MYSTI_07773"/>
<dbReference type="PROSITE" id="PS50088">
    <property type="entry name" value="ANK_REPEAT"/>
    <property type="match status" value="2"/>
</dbReference>
<dbReference type="PANTHER" id="PTHR24171:SF8">
    <property type="entry name" value="BRCA1-ASSOCIATED RING DOMAIN PROTEIN 1"/>
    <property type="match status" value="1"/>
</dbReference>
<dbReference type="PATRIC" id="fig|1278073.3.peg.7910"/>
<keyword evidence="7" id="KW-1185">Reference proteome</keyword>
<dbReference type="InterPro" id="IPR036770">
    <property type="entry name" value="Ankyrin_rpt-contain_sf"/>
</dbReference>
<evidence type="ECO:0000256" key="3">
    <source>
        <dbReference type="PROSITE-ProRule" id="PRU00023"/>
    </source>
</evidence>
<feature type="repeat" description="ANK" evidence="3">
    <location>
        <begin position="76"/>
        <end position="108"/>
    </location>
</feature>
<dbReference type="GO" id="GO:0085020">
    <property type="term" value="P:protein K6-linked ubiquitination"/>
    <property type="evidence" value="ECO:0007669"/>
    <property type="project" value="TreeGrafter"/>
</dbReference>
<dbReference type="STRING" id="1278073.MYSTI_07773"/>
<dbReference type="HOGENOM" id="CLU_577252_0_0_7"/>
<reference evidence="6 7" key="1">
    <citation type="journal article" date="2013" name="Genome Announc.">
        <title>Complete genome sequence of Myxococcus stipitatus strain DSM 14675, a fruiting myxobacterium.</title>
        <authorList>
            <person name="Huntley S."/>
            <person name="Kneip S."/>
            <person name="Treuner-Lange A."/>
            <person name="Sogaard-Andersen L."/>
        </authorList>
    </citation>
    <scope>NUCLEOTIDE SEQUENCE [LARGE SCALE GENOMIC DNA]</scope>
    <source>
        <strain evidence="7">DSM 14675 / JCM 12634 / Mx s8</strain>
    </source>
</reference>
<dbReference type="Proteomes" id="UP000011131">
    <property type="component" value="Chromosome"/>
</dbReference>
<feature type="signal peptide" evidence="5">
    <location>
        <begin position="1"/>
        <end position="25"/>
    </location>
</feature>
<dbReference type="SMART" id="SM00248">
    <property type="entry name" value="ANK"/>
    <property type="match status" value="4"/>
</dbReference>
<evidence type="ECO:0000256" key="4">
    <source>
        <dbReference type="SAM" id="MobiDB-lite"/>
    </source>
</evidence>
<dbReference type="RefSeq" id="WP_015353298.1">
    <property type="nucleotide sequence ID" value="NC_020126.1"/>
</dbReference>
<dbReference type="Pfam" id="PF00023">
    <property type="entry name" value="Ank"/>
    <property type="match status" value="1"/>
</dbReference>
<dbReference type="SUPFAM" id="SSF48403">
    <property type="entry name" value="Ankyrin repeat"/>
    <property type="match status" value="1"/>
</dbReference>
<feature type="chain" id="PRO_5003984504" evidence="5">
    <location>
        <begin position="26"/>
        <end position="475"/>
    </location>
</feature>
<accession>L7UMD7</accession>